<reference evidence="7 8" key="1">
    <citation type="submission" date="2019-03" db="EMBL/GenBank/DDBJ databases">
        <title>Genomic Encyclopedia of Type Strains, Phase IV (KMG-IV): sequencing the most valuable type-strain genomes for metagenomic binning, comparative biology and taxonomic classification.</title>
        <authorList>
            <person name="Goeker M."/>
        </authorList>
    </citation>
    <scope>NUCLEOTIDE SEQUENCE [LARGE SCALE GENOMIC DNA]</scope>
    <source>
        <strain evidence="7 8">DSM 45707</strain>
    </source>
</reference>
<dbReference type="Pfam" id="PF03717">
    <property type="entry name" value="PBP_dimer"/>
    <property type="match status" value="1"/>
</dbReference>
<comment type="caution">
    <text evidence="7">The sequence shown here is derived from an EMBL/GenBank/DDBJ whole genome shotgun (WGS) entry which is preliminary data.</text>
</comment>
<dbReference type="Pfam" id="PF00905">
    <property type="entry name" value="Transpeptidase"/>
    <property type="match status" value="1"/>
</dbReference>
<proteinExistence type="inferred from homology"/>
<dbReference type="InterPro" id="IPR036138">
    <property type="entry name" value="PBP_dimer_sf"/>
</dbReference>
<evidence type="ECO:0000256" key="2">
    <source>
        <dbReference type="ARBA" id="ARBA00007171"/>
    </source>
</evidence>
<dbReference type="InterPro" id="IPR005311">
    <property type="entry name" value="PBP_dimer"/>
</dbReference>
<feature type="transmembrane region" description="Helical" evidence="4">
    <location>
        <begin position="12"/>
        <end position="32"/>
    </location>
</feature>
<evidence type="ECO:0000259" key="5">
    <source>
        <dbReference type="Pfam" id="PF00905"/>
    </source>
</evidence>
<feature type="domain" description="Penicillin-binding protein dimerisation" evidence="6">
    <location>
        <begin position="56"/>
        <end position="212"/>
    </location>
</feature>
<keyword evidence="3 4" id="KW-0472">Membrane</keyword>
<dbReference type="OrthoDB" id="9804124at2"/>
<dbReference type="Proteomes" id="UP000294937">
    <property type="component" value="Unassembled WGS sequence"/>
</dbReference>
<keyword evidence="8" id="KW-1185">Reference proteome</keyword>
<evidence type="ECO:0000256" key="4">
    <source>
        <dbReference type="SAM" id="Phobius"/>
    </source>
</evidence>
<dbReference type="AlphaFoldDB" id="A0A4R3L4P1"/>
<comment type="subcellular location">
    <subcellularLocation>
        <location evidence="1">Membrane</location>
    </subcellularLocation>
</comment>
<dbReference type="EMBL" id="SMAG01000003">
    <property type="protein sequence ID" value="TCS94633.1"/>
    <property type="molecule type" value="Genomic_DNA"/>
</dbReference>
<dbReference type="PANTHER" id="PTHR30627:SF1">
    <property type="entry name" value="PEPTIDOGLYCAN D,D-TRANSPEPTIDASE FTSI"/>
    <property type="match status" value="1"/>
</dbReference>
<dbReference type="GO" id="GO:0071555">
    <property type="term" value="P:cell wall organization"/>
    <property type="evidence" value="ECO:0007669"/>
    <property type="project" value="TreeGrafter"/>
</dbReference>
<gene>
    <name evidence="7" type="ORF">EDD58_10345</name>
</gene>
<dbReference type="Gene3D" id="3.30.450.330">
    <property type="match status" value="1"/>
</dbReference>
<evidence type="ECO:0000313" key="7">
    <source>
        <dbReference type="EMBL" id="TCS94633.1"/>
    </source>
</evidence>
<organism evidence="7 8">
    <name type="scientific">Hazenella coriacea</name>
    <dbReference type="NCBI Taxonomy" id="1179467"/>
    <lineage>
        <taxon>Bacteria</taxon>
        <taxon>Bacillati</taxon>
        <taxon>Bacillota</taxon>
        <taxon>Bacilli</taxon>
        <taxon>Bacillales</taxon>
        <taxon>Thermoactinomycetaceae</taxon>
        <taxon>Hazenella</taxon>
    </lineage>
</organism>
<evidence type="ECO:0000313" key="8">
    <source>
        <dbReference type="Proteomes" id="UP000294937"/>
    </source>
</evidence>
<dbReference type="GO" id="GO:0005886">
    <property type="term" value="C:plasma membrane"/>
    <property type="evidence" value="ECO:0007669"/>
    <property type="project" value="TreeGrafter"/>
</dbReference>
<protein>
    <submittedName>
        <fullName evidence="7">Stage V sporulation protein D (Sporulation-specific penicillin-binding protein)</fullName>
    </submittedName>
</protein>
<keyword evidence="4" id="KW-0812">Transmembrane</keyword>
<comment type="similarity">
    <text evidence="2">Belongs to the transpeptidase family.</text>
</comment>
<dbReference type="SUPFAM" id="SSF56601">
    <property type="entry name" value="beta-lactamase/transpeptidase-like"/>
    <property type="match status" value="1"/>
</dbReference>
<evidence type="ECO:0000256" key="1">
    <source>
        <dbReference type="ARBA" id="ARBA00004370"/>
    </source>
</evidence>
<evidence type="ECO:0000259" key="6">
    <source>
        <dbReference type="Pfam" id="PF03717"/>
    </source>
</evidence>
<dbReference type="PANTHER" id="PTHR30627">
    <property type="entry name" value="PEPTIDOGLYCAN D,D-TRANSPEPTIDASE"/>
    <property type="match status" value="1"/>
</dbReference>
<feature type="domain" description="Penicillin-binding protein transpeptidase" evidence="5">
    <location>
        <begin position="256"/>
        <end position="573"/>
    </location>
</feature>
<evidence type="ECO:0000256" key="3">
    <source>
        <dbReference type="ARBA" id="ARBA00023136"/>
    </source>
</evidence>
<dbReference type="InterPro" id="IPR012338">
    <property type="entry name" value="Beta-lactam/transpept-like"/>
</dbReference>
<dbReference type="SUPFAM" id="SSF56519">
    <property type="entry name" value="Penicillin binding protein dimerisation domain"/>
    <property type="match status" value="1"/>
</dbReference>
<keyword evidence="4" id="KW-1133">Transmembrane helix</keyword>
<dbReference type="Gene3D" id="3.90.1310.10">
    <property type="entry name" value="Penicillin-binding protein 2a (Domain 2)"/>
    <property type="match status" value="1"/>
</dbReference>
<dbReference type="InterPro" id="IPR050515">
    <property type="entry name" value="Beta-lactam/transpept"/>
</dbReference>
<name>A0A4R3L4P1_9BACL</name>
<dbReference type="InterPro" id="IPR001460">
    <property type="entry name" value="PCN-bd_Tpept"/>
</dbReference>
<dbReference type="Gene3D" id="3.40.710.10">
    <property type="entry name" value="DD-peptidase/beta-lactamase superfamily"/>
    <property type="match status" value="1"/>
</dbReference>
<accession>A0A4R3L4P1</accession>
<sequence>MGSSMRTSKERSLLIGLVFTLAFSVVIIRLFWIQTVQSDEYLTEAQSIYVKESMLRPKRGVIFDRSKKHEFAWEADAYYFIADHTKIKDPEKTARVLAPILEIDESILQKKLEQRIEQKRDIEFRHGAKFKYPEEVVRQIQELQKKDIIQGIHVYSTTTRQYHGSEAAHIIGFMNADDQAVGGVEKTYNQWLRGQEGYAKYISSKSGVKISEELGDQNRPAVPGKDLVLTIDARIQNQVERELDQAMETYQAKGAIAIVSDPKNGEILAMASRPVFDPNKYAETLNDENARNRAIESQFEPGSTFKIVTLAAGIEEGLFKPEATFESGSIEVGDRTIRDWKTDGWGTITYRQGVELSSNVAFVKLGQQLGEKKLVSYVDQFGFGNVNERLGKKTGIDLPAEGRGYFFNRRLYPSELASTAFGQGISVTPIQQVAAINAIANDGVWNEPHLMKEIWDSKQNQVIQSFKPKGHRIVQPSTAQQVRKLLRGVVKNGTAREAEVPGFQVAGKTGTAQKPDPEGKGYHKDKYVVSFVGFAPYENPELVVYVALDEPSATYGNVSGGSIAAPVARDILKMTLPLRGIQPNKEAADSIK</sequence>
<dbReference type="GO" id="GO:0008658">
    <property type="term" value="F:penicillin binding"/>
    <property type="evidence" value="ECO:0007669"/>
    <property type="project" value="InterPro"/>
</dbReference>